<dbReference type="EMBL" id="HBIN01022663">
    <property type="protein sequence ID" value="CAE0447436.1"/>
    <property type="molecule type" value="Transcribed_RNA"/>
</dbReference>
<evidence type="ECO:0000259" key="2">
    <source>
        <dbReference type="Pfam" id="PF00248"/>
    </source>
</evidence>
<evidence type="ECO:0000256" key="1">
    <source>
        <dbReference type="ARBA" id="ARBA00023002"/>
    </source>
</evidence>
<name>A0A7S3V2K0_9STRA</name>
<dbReference type="PANTHER" id="PTHR43364">
    <property type="entry name" value="NADH-SPECIFIC METHYLGLYOXAL REDUCTASE-RELATED"/>
    <property type="match status" value="1"/>
</dbReference>
<organism evidence="3">
    <name type="scientific">Aplanochytrium stocchinoi</name>
    <dbReference type="NCBI Taxonomy" id="215587"/>
    <lineage>
        <taxon>Eukaryota</taxon>
        <taxon>Sar</taxon>
        <taxon>Stramenopiles</taxon>
        <taxon>Bigyra</taxon>
        <taxon>Labyrinthulomycetes</taxon>
        <taxon>Thraustochytrida</taxon>
        <taxon>Thraustochytriidae</taxon>
        <taxon>Aplanochytrium</taxon>
    </lineage>
</organism>
<feature type="domain" description="NADP-dependent oxidoreductase" evidence="2">
    <location>
        <begin position="2"/>
        <end position="141"/>
    </location>
</feature>
<reference evidence="3" key="1">
    <citation type="submission" date="2021-01" db="EMBL/GenBank/DDBJ databases">
        <authorList>
            <person name="Corre E."/>
            <person name="Pelletier E."/>
            <person name="Niang G."/>
            <person name="Scheremetjew M."/>
            <person name="Finn R."/>
            <person name="Kale V."/>
            <person name="Holt S."/>
            <person name="Cochrane G."/>
            <person name="Meng A."/>
            <person name="Brown T."/>
            <person name="Cohen L."/>
        </authorList>
    </citation>
    <scope>NUCLEOTIDE SEQUENCE</scope>
    <source>
        <strain evidence="3">GSBS06</strain>
    </source>
</reference>
<keyword evidence="1" id="KW-0560">Oxidoreductase</keyword>
<gene>
    <name evidence="3" type="ORF">ASTO00021_LOCUS17408</name>
</gene>
<dbReference type="InterPro" id="IPR050523">
    <property type="entry name" value="AKR_Detox_Biosynth"/>
</dbReference>
<dbReference type="SUPFAM" id="SSF51430">
    <property type="entry name" value="NAD(P)-linked oxidoreductase"/>
    <property type="match status" value="1"/>
</dbReference>
<dbReference type="PANTHER" id="PTHR43364:SF4">
    <property type="entry name" value="NAD(P)-LINKED OXIDOREDUCTASE SUPERFAMILY PROTEIN"/>
    <property type="match status" value="1"/>
</dbReference>
<dbReference type="InterPro" id="IPR036812">
    <property type="entry name" value="NAD(P)_OxRdtase_dom_sf"/>
</dbReference>
<proteinExistence type="predicted"/>
<protein>
    <recommendedName>
        <fullName evidence="2">NADP-dependent oxidoreductase domain-containing protein</fullName>
    </recommendedName>
</protein>
<dbReference type="AlphaFoldDB" id="A0A7S3V2K0"/>
<dbReference type="GO" id="GO:0016491">
    <property type="term" value="F:oxidoreductase activity"/>
    <property type="evidence" value="ECO:0007669"/>
    <property type="project" value="UniProtKB-KW"/>
</dbReference>
<dbReference type="Gene3D" id="3.20.20.100">
    <property type="entry name" value="NADP-dependent oxidoreductase domain"/>
    <property type="match status" value="1"/>
</dbReference>
<evidence type="ECO:0000313" key="3">
    <source>
        <dbReference type="EMBL" id="CAE0447436.1"/>
    </source>
</evidence>
<dbReference type="InterPro" id="IPR023210">
    <property type="entry name" value="NADP_OxRdtase_dom"/>
</dbReference>
<accession>A0A7S3V2K0</accession>
<sequence>MELLPCLRSCGIRMVVYNPLAGGLLTGKYNGMNDDALNATGRYSSSYAGTAETPSPEYRVRYFHGSTFKALELIRKTCTDANIPMVEASLRWLMHHSYLNGKYGDGIIIAGSNCDHIKANLASCSGAPLPKSVLEDFDQAWKLAKSNCPGYFRGYDPVNGESYTFLERF</sequence>
<dbReference type="Pfam" id="PF00248">
    <property type="entry name" value="Aldo_ket_red"/>
    <property type="match status" value="1"/>
</dbReference>